<accession>A0A7V3YN11</accession>
<evidence type="ECO:0000313" key="4">
    <source>
        <dbReference type="EMBL" id="HGI75670.1"/>
    </source>
</evidence>
<name>A0A7V3YN11_9BACT</name>
<proteinExistence type="predicted"/>
<dbReference type="GO" id="GO:0005829">
    <property type="term" value="C:cytosol"/>
    <property type="evidence" value="ECO:0007669"/>
    <property type="project" value="TreeGrafter"/>
</dbReference>
<dbReference type="InterPro" id="IPR036452">
    <property type="entry name" value="Ribo_hydro-like"/>
</dbReference>
<comment type="caution">
    <text evidence="4">The sequence shown here is derived from an EMBL/GenBank/DDBJ whole genome shotgun (WGS) entry which is preliminary data.</text>
</comment>
<organism evidence="4">
    <name type="scientific">Candidatus Caldatribacterium californiense</name>
    <dbReference type="NCBI Taxonomy" id="1454726"/>
    <lineage>
        <taxon>Bacteria</taxon>
        <taxon>Pseudomonadati</taxon>
        <taxon>Atribacterota</taxon>
        <taxon>Atribacteria</taxon>
        <taxon>Atribacterales</taxon>
        <taxon>Candidatus Caldatribacteriaceae</taxon>
        <taxon>Candidatus Caldatribacterium</taxon>
    </lineage>
</organism>
<gene>
    <name evidence="4" type="ORF">ENU96_08345</name>
</gene>
<dbReference type="PANTHER" id="PTHR12304">
    <property type="entry name" value="INOSINE-URIDINE PREFERRING NUCLEOSIDE HYDROLASE"/>
    <property type="match status" value="1"/>
</dbReference>
<dbReference type="InterPro" id="IPR001910">
    <property type="entry name" value="Inosine/uridine_hydrolase_dom"/>
</dbReference>
<dbReference type="InterPro" id="IPR023186">
    <property type="entry name" value="IUNH"/>
</dbReference>
<reference evidence="4" key="1">
    <citation type="journal article" date="2020" name="mSystems">
        <title>Genome- and Community-Level Interaction Insights into Carbon Utilization and Element Cycling Functions of Hydrothermarchaeota in Hydrothermal Sediment.</title>
        <authorList>
            <person name="Zhou Z."/>
            <person name="Liu Y."/>
            <person name="Xu W."/>
            <person name="Pan J."/>
            <person name="Luo Z.H."/>
            <person name="Li M."/>
        </authorList>
    </citation>
    <scope>NUCLEOTIDE SEQUENCE [LARGE SCALE GENOMIC DNA]</scope>
    <source>
        <strain evidence="4">SpSt-716</strain>
    </source>
</reference>
<dbReference type="Gene3D" id="3.90.245.10">
    <property type="entry name" value="Ribonucleoside hydrolase-like"/>
    <property type="match status" value="1"/>
</dbReference>
<dbReference type="EMBL" id="DTEN01000335">
    <property type="protein sequence ID" value="HGI75670.1"/>
    <property type="molecule type" value="Genomic_DNA"/>
</dbReference>
<evidence type="ECO:0000256" key="2">
    <source>
        <dbReference type="ARBA" id="ARBA00023295"/>
    </source>
</evidence>
<protein>
    <submittedName>
        <fullName evidence="4">Nucleoside hydrolase</fullName>
    </submittedName>
</protein>
<feature type="domain" description="Inosine/uridine-preferring nucleoside hydrolase" evidence="3">
    <location>
        <begin position="31"/>
        <end position="298"/>
    </location>
</feature>
<dbReference type="SUPFAM" id="SSF53590">
    <property type="entry name" value="Nucleoside hydrolase"/>
    <property type="match status" value="1"/>
</dbReference>
<evidence type="ECO:0000259" key="3">
    <source>
        <dbReference type="Pfam" id="PF01156"/>
    </source>
</evidence>
<sequence>MDIQDLVAQDRALRKSRFLGGIPSPERPRRVILNTDAHNEIDDQMAIVHALLSPELKVEGIIAAHYGMHTDKDSMEQSYREIQHLLKLLGMEGKVQVLKGAPLALEKPDVPQKSEGAEFIISCAQSSTEPLYIAFLGPLTDMASAYLMAPEIAEKVVVLWIGGGWWPTGGPEFNAFNDWIAADVVFASGLPLVQYPRTTYRMMRVGVAEMERFVLGKGAIGDYLTSLFKTWRVNTPSPREWWVYGDSPAVGTLVNPEWGYYVELPAPRLNPDLSYRHEPGNRRIEVCVEVMAGEIFADFFRKLEAFARGALKM</sequence>
<dbReference type="Pfam" id="PF01156">
    <property type="entry name" value="IU_nuc_hydro"/>
    <property type="match status" value="1"/>
</dbReference>
<dbReference type="GO" id="GO:0006152">
    <property type="term" value="P:purine nucleoside catabolic process"/>
    <property type="evidence" value="ECO:0007669"/>
    <property type="project" value="TreeGrafter"/>
</dbReference>
<dbReference type="AlphaFoldDB" id="A0A7V3YN11"/>
<evidence type="ECO:0000256" key="1">
    <source>
        <dbReference type="ARBA" id="ARBA00022801"/>
    </source>
</evidence>
<keyword evidence="2" id="KW-0326">Glycosidase</keyword>
<dbReference type="PANTHER" id="PTHR12304:SF4">
    <property type="entry name" value="URIDINE NUCLEOSIDASE"/>
    <property type="match status" value="1"/>
</dbReference>
<keyword evidence="1 4" id="KW-0378">Hydrolase</keyword>
<dbReference type="GO" id="GO:0008477">
    <property type="term" value="F:purine nucleosidase activity"/>
    <property type="evidence" value="ECO:0007669"/>
    <property type="project" value="TreeGrafter"/>
</dbReference>